<evidence type="ECO:0000256" key="1">
    <source>
        <dbReference type="ARBA" id="ARBA00022729"/>
    </source>
</evidence>
<dbReference type="PROSITE" id="PS50853">
    <property type="entry name" value="FN3"/>
    <property type="match status" value="2"/>
</dbReference>
<accession>A0ABT3XZR2</accession>
<dbReference type="Pfam" id="PF18962">
    <property type="entry name" value="Por_Secre_tail"/>
    <property type="match status" value="1"/>
</dbReference>
<dbReference type="Pfam" id="PF00041">
    <property type="entry name" value="fn3"/>
    <property type="match status" value="2"/>
</dbReference>
<evidence type="ECO:0000256" key="2">
    <source>
        <dbReference type="SAM" id="SignalP"/>
    </source>
</evidence>
<proteinExistence type="predicted"/>
<dbReference type="Proteomes" id="UP001070176">
    <property type="component" value="Unassembled WGS sequence"/>
</dbReference>
<dbReference type="RefSeq" id="WP_267280006.1">
    <property type="nucleotide sequence ID" value="NZ_JAOVZV010000001.1"/>
</dbReference>
<dbReference type="InterPro" id="IPR026444">
    <property type="entry name" value="Secre_tail"/>
</dbReference>
<evidence type="ECO:0000313" key="5">
    <source>
        <dbReference type="Proteomes" id="UP001070176"/>
    </source>
</evidence>
<dbReference type="SUPFAM" id="SSF49265">
    <property type="entry name" value="Fibronectin type III"/>
    <property type="match status" value="2"/>
</dbReference>
<comment type="caution">
    <text evidence="4">The sequence shown here is derived from an EMBL/GenBank/DDBJ whole genome shotgun (WGS) entry which is preliminary data.</text>
</comment>
<keyword evidence="5" id="KW-1185">Reference proteome</keyword>
<sequence length="766" mass="80785">MKKVLLMCQLFLGTLLMAQVSYTQDWTATGLNSWTSASEGGSFSRNATASQICGTAGGTIRSEQYYGTSGQFTSPGLTGNNQGLITMAFDYKITDYFASTTGAAIGTIGMIKVEYASAATGPWITAYTIDATNHVVANTCSTKTITFNPGAGSLYVRFNVTSNSSADNYYYFDNVAISQGAAPTCLLPSAVTGANVTTATADISWTAPTTVPASGYELYYSTSATPPTSTTPPTYTGITGTTRALSALAANTQYYVWVRSNCTTTDKSLWSNMYTFTTPCTSTNVSYTLDFENVTTPALPNCTLVVNNGTGNAWKTGVAPAGFTGNVLNYSYNSTNPANTWFFTQGVNLTAGTSYRIKYKYANATGTTQYAEKMKVAYGTSAASAAMTNTLADYPNIITNGVATYDFKDFTPTVTGVYYFGFQAYSALDMNQLYVDDINIDVTPLCTEPTAVVISNITTNSASVAWTAPAPAPASGYQVYYSTTNTVPTATTTPTLSVTTTSTPLTPLAPATTYYVWVRANCGSSQSVWTSIATFTTLALPPANDNCSGAIALTPGGNFAQNAATGTTIGATMTTDATATTACQTTRYADTWYSVVVPASGNISIETRGVTGSPVTDTVLGVYSGACGSLVSVGCDDDSSTDGNFSLLSLTGQIPGSTLLIGVWNYSQSNNGTFQIAAYDASLATSEAVKTKNDIKAYPNPFVDVLNISDVSNVKSIYVMDVSGKLIKTFDKPETALQLRELNSGMYLVVLNMKDGSKQTIKAIKK</sequence>
<feature type="chain" id="PRO_5046350328" evidence="2">
    <location>
        <begin position="19"/>
        <end position="766"/>
    </location>
</feature>
<gene>
    <name evidence="4" type="ORF">OEA66_03235</name>
</gene>
<dbReference type="Gene3D" id="2.60.40.10">
    <property type="entry name" value="Immunoglobulins"/>
    <property type="match status" value="2"/>
</dbReference>
<dbReference type="CDD" id="cd00063">
    <property type="entry name" value="FN3"/>
    <property type="match status" value="2"/>
</dbReference>
<dbReference type="InterPro" id="IPR036116">
    <property type="entry name" value="FN3_sf"/>
</dbReference>
<reference evidence="4" key="1">
    <citation type="submission" date="2022-10" db="EMBL/GenBank/DDBJ databases">
        <title>Chryseobacterium sp. nov., a novel bacterial species.</title>
        <authorList>
            <person name="Cao Y."/>
        </authorList>
    </citation>
    <scope>NUCLEOTIDE SEQUENCE</scope>
    <source>
        <strain evidence="4">KC 927</strain>
    </source>
</reference>
<keyword evidence="1 2" id="KW-0732">Signal</keyword>
<dbReference type="NCBIfam" id="TIGR04183">
    <property type="entry name" value="Por_Secre_tail"/>
    <property type="match status" value="1"/>
</dbReference>
<name>A0ABT3XZR2_9FLAO</name>
<protein>
    <submittedName>
        <fullName evidence="4">Fibronectin type III domain-containing protein</fullName>
    </submittedName>
</protein>
<dbReference type="EMBL" id="JAOVZV010000001">
    <property type="protein sequence ID" value="MCX8531365.1"/>
    <property type="molecule type" value="Genomic_DNA"/>
</dbReference>
<dbReference type="SMART" id="SM00060">
    <property type="entry name" value="FN3"/>
    <property type="match status" value="2"/>
</dbReference>
<evidence type="ECO:0000313" key="4">
    <source>
        <dbReference type="EMBL" id="MCX8531365.1"/>
    </source>
</evidence>
<feature type="domain" description="Fibronectin type-III" evidence="3">
    <location>
        <begin position="187"/>
        <end position="281"/>
    </location>
</feature>
<feature type="domain" description="Fibronectin type-III" evidence="3">
    <location>
        <begin position="448"/>
        <end position="540"/>
    </location>
</feature>
<feature type="signal peptide" evidence="2">
    <location>
        <begin position="1"/>
        <end position="18"/>
    </location>
</feature>
<dbReference type="InterPro" id="IPR013783">
    <property type="entry name" value="Ig-like_fold"/>
</dbReference>
<dbReference type="Gene3D" id="2.60.120.200">
    <property type="match status" value="1"/>
</dbReference>
<organism evidence="4 5">
    <name type="scientific">Chryseobacterium luquanense</name>
    <dbReference type="NCBI Taxonomy" id="2983766"/>
    <lineage>
        <taxon>Bacteria</taxon>
        <taxon>Pseudomonadati</taxon>
        <taxon>Bacteroidota</taxon>
        <taxon>Flavobacteriia</taxon>
        <taxon>Flavobacteriales</taxon>
        <taxon>Weeksellaceae</taxon>
        <taxon>Chryseobacterium group</taxon>
        <taxon>Chryseobacterium</taxon>
    </lineage>
</organism>
<evidence type="ECO:0000259" key="3">
    <source>
        <dbReference type="PROSITE" id="PS50853"/>
    </source>
</evidence>
<dbReference type="InterPro" id="IPR003961">
    <property type="entry name" value="FN3_dom"/>
</dbReference>